<evidence type="ECO:0000313" key="8">
    <source>
        <dbReference type="Proteomes" id="UP000322283"/>
    </source>
</evidence>
<evidence type="ECO:0000313" key="5">
    <source>
        <dbReference type="EMBL" id="AOQ23060.1"/>
    </source>
</evidence>
<dbReference type="PANTHER" id="PTHR10724">
    <property type="entry name" value="30S RIBOSOMAL PROTEIN S1"/>
    <property type="match status" value="1"/>
</dbReference>
<evidence type="ECO:0000313" key="7">
    <source>
        <dbReference type="Proteomes" id="UP000094598"/>
    </source>
</evidence>
<dbReference type="GO" id="GO:0022627">
    <property type="term" value="C:cytosolic small ribosomal subunit"/>
    <property type="evidence" value="ECO:0007669"/>
    <property type="project" value="TreeGrafter"/>
</dbReference>
<feature type="domain" description="S1 motif" evidence="4">
    <location>
        <begin position="118"/>
        <end position="193"/>
    </location>
</feature>
<dbReference type="InterPro" id="IPR003029">
    <property type="entry name" value="S1_domain"/>
</dbReference>
<evidence type="ECO:0000256" key="3">
    <source>
        <dbReference type="ARBA" id="ARBA00023274"/>
    </source>
</evidence>
<evidence type="ECO:0000313" key="6">
    <source>
        <dbReference type="EMBL" id="TYL08973.1"/>
    </source>
</evidence>
<proteinExistence type="inferred from homology"/>
<dbReference type="AlphaFoldDB" id="A0AAC9HFZ3"/>
<dbReference type="PANTHER" id="PTHR10724:SF7">
    <property type="entry name" value="SMALL RIBOSOMAL SUBUNIT PROTEIN BS1C"/>
    <property type="match status" value="1"/>
</dbReference>
<dbReference type="EMBL" id="VCDX01000013">
    <property type="protein sequence ID" value="TYL08973.1"/>
    <property type="molecule type" value="Genomic_DNA"/>
</dbReference>
<evidence type="ECO:0000256" key="1">
    <source>
        <dbReference type="ARBA" id="ARBA00006767"/>
    </source>
</evidence>
<dbReference type="GO" id="GO:0006412">
    <property type="term" value="P:translation"/>
    <property type="evidence" value="ECO:0007669"/>
    <property type="project" value="TreeGrafter"/>
</dbReference>
<keyword evidence="2 5" id="KW-0689">Ribosomal protein</keyword>
<protein>
    <submittedName>
        <fullName evidence="5">30S ribosomal protein S1</fullName>
    </submittedName>
</protein>
<dbReference type="PROSITE" id="PS50126">
    <property type="entry name" value="S1"/>
    <property type="match status" value="2"/>
</dbReference>
<dbReference type="EMBL" id="CP017019">
    <property type="protein sequence ID" value="AOQ23060.1"/>
    <property type="molecule type" value="Genomic_DNA"/>
</dbReference>
<dbReference type="InterPro" id="IPR012340">
    <property type="entry name" value="NA-bd_OB-fold"/>
</dbReference>
<feature type="domain" description="S1 motif" evidence="4">
    <location>
        <begin position="208"/>
        <end position="268"/>
    </location>
</feature>
<dbReference type="InterPro" id="IPR050437">
    <property type="entry name" value="Ribos_protein_bS1-like"/>
</dbReference>
<dbReference type="Proteomes" id="UP000322283">
    <property type="component" value="Unassembled WGS sequence"/>
</dbReference>
<accession>A0AAC9HFZ3</accession>
<keyword evidence="3" id="KW-0687">Ribonucleoprotein</keyword>
<keyword evidence="8" id="KW-1185">Reference proteome</keyword>
<dbReference type="Proteomes" id="UP000094598">
    <property type="component" value="Chromosome"/>
</dbReference>
<sequence>MIKPEGFSAAKRDVQKILWAAKERGTTLEAVVTKVTTFNDLPVWELEFPDVPGAKGIVPYAETGLDSPRLAFRFAGQAVNVKVQEVQSDDEGGAVAVCSRSAAVAEAQKELIGSLKEGQIIDCVVKAILPREGETPARLLVDIGGGVLAAVPRIRATWSRTTPLGALFKIGEAVKAKVLRVDAEKNAVEVSIKDAQPDPWERASFKRGDFVTGVVANTDGSRVWVEVSPGLVGLASYPLRGEVGRGDRVACAVANFDRESRKLRLRLRGVLA</sequence>
<dbReference type="Gene3D" id="2.40.50.140">
    <property type="entry name" value="Nucleic acid-binding proteins"/>
    <property type="match status" value="1"/>
</dbReference>
<comment type="similarity">
    <text evidence="1">Belongs to the bacterial ribosomal protein bS1 family.</text>
</comment>
<dbReference type="GO" id="GO:0003729">
    <property type="term" value="F:mRNA binding"/>
    <property type="evidence" value="ECO:0007669"/>
    <property type="project" value="TreeGrafter"/>
</dbReference>
<reference evidence="6 8" key="2">
    <citation type="submission" date="2019-05" db="EMBL/GenBank/DDBJ databases">
        <title>Genome sequence of Moorella thermoacetica ATCC 33924.</title>
        <authorList>
            <person name="Poehlein A."/>
            <person name="Bengelsdorf F.R."/>
            <person name="Duerre P."/>
            <person name="Daniel R."/>
        </authorList>
    </citation>
    <scope>NUCLEOTIDE SEQUENCE [LARGE SCALE GENOMIC DNA]</scope>
    <source>
        <strain evidence="6 8">ATCC 33924</strain>
    </source>
</reference>
<gene>
    <name evidence="5" type="primary">rpsA</name>
    <name evidence="5" type="ORF">Maut_00597</name>
    <name evidence="6" type="ORF">MTAT_26370</name>
</gene>
<evidence type="ECO:0000259" key="4">
    <source>
        <dbReference type="PROSITE" id="PS50126"/>
    </source>
</evidence>
<evidence type="ECO:0000256" key="2">
    <source>
        <dbReference type="ARBA" id="ARBA00022980"/>
    </source>
</evidence>
<organism evidence="5 7">
    <name type="scientific">Neomoorella thermoacetica</name>
    <name type="common">Clostridium thermoaceticum</name>
    <dbReference type="NCBI Taxonomy" id="1525"/>
    <lineage>
        <taxon>Bacteria</taxon>
        <taxon>Bacillati</taxon>
        <taxon>Bacillota</taxon>
        <taxon>Clostridia</taxon>
        <taxon>Neomoorellales</taxon>
        <taxon>Neomoorellaceae</taxon>
        <taxon>Neomoorella</taxon>
    </lineage>
</organism>
<dbReference type="SMART" id="SM00316">
    <property type="entry name" value="S1"/>
    <property type="match status" value="2"/>
</dbReference>
<dbReference type="GO" id="GO:0003735">
    <property type="term" value="F:structural constituent of ribosome"/>
    <property type="evidence" value="ECO:0007669"/>
    <property type="project" value="TreeGrafter"/>
</dbReference>
<name>A0AAC9HFZ3_NEOTH</name>
<reference evidence="5 7" key="1">
    <citation type="submission" date="2016-08" db="EMBL/GenBank/DDBJ databases">
        <title>Moorella thermoacetica DSM 103132.</title>
        <authorList>
            <person name="Jendresen C.B."/>
            <person name="Redl S.M."/>
            <person name="Jensen T.O."/>
            <person name="Nielsen A.T."/>
        </authorList>
    </citation>
    <scope>NUCLEOTIDE SEQUENCE [LARGE SCALE GENOMIC DNA]</scope>
    <source>
        <strain evidence="5 7">DSM 103132</strain>
    </source>
</reference>
<dbReference type="SUPFAM" id="SSF50249">
    <property type="entry name" value="Nucleic acid-binding proteins"/>
    <property type="match status" value="2"/>
</dbReference>
<dbReference type="RefSeq" id="WP_069588253.1">
    <property type="nucleotide sequence ID" value="NZ_CP017019.1"/>
</dbReference>